<organism evidence="2 3">
    <name type="scientific">Candidatus Moanibacter tarae</name>
    <dbReference type="NCBI Taxonomy" id="2200854"/>
    <lineage>
        <taxon>Bacteria</taxon>
        <taxon>Pseudomonadati</taxon>
        <taxon>Verrucomicrobiota</taxon>
        <taxon>Opitutia</taxon>
        <taxon>Puniceicoccales</taxon>
        <taxon>Puniceicoccales incertae sedis</taxon>
        <taxon>Candidatus Moanibacter</taxon>
    </lineage>
</organism>
<dbReference type="KEGG" id="mtar:DF168_01919"/>
<dbReference type="InterPro" id="IPR052179">
    <property type="entry name" value="DD-CPase-like"/>
</dbReference>
<dbReference type="GO" id="GO:0006508">
    <property type="term" value="P:proteolysis"/>
    <property type="evidence" value="ECO:0007669"/>
    <property type="project" value="InterPro"/>
</dbReference>
<proteinExistence type="predicted"/>
<gene>
    <name evidence="2" type="primary">yodJ</name>
    <name evidence="2" type="ORF">DF168_01919</name>
</gene>
<keyword evidence="2" id="KW-0121">Carboxypeptidase</keyword>
<protein>
    <submittedName>
        <fullName evidence="2">Carboxypeptidase YodJ</fullName>
        <ecNumber evidence="2">3.4.-.-</ecNumber>
    </submittedName>
</protein>
<accession>A0A2Z4AN20</accession>
<dbReference type="Pfam" id="PF02557">
    <property type="entry name" value="VanY"/>
    <property type="match status" value="1"/>
</dbReference>
<evidence type="ECO:0000259" key="1">
    <source>
        <dbReference type="Pfam" id="PF02557"/>
    </source>
</evidence>
<dbReference type="InterPro" id="IPR003709">
    <property type="entry name" value="VanY-like_core_dom"/>
</dbReference>
<feature type="domain" description="D-alanyl-D-alanine carboxypeptidase-like core" evidence="1">
    <location>
        <begin position="44"/>
        <end position="169"/>
    </location>
</feature>
<dbReference type="SUPFAM" id="SSF55166">
    <property type="entry name" value="Hedgehog/DD-peptidase"/>
    <property type="match status" value="1"/>
</dbReference>
<dbReference type="EC" id="3.4.-.-" evidence="2"/>
<keyword evidence="2" id="KW-0378">Hydrolase</keyword>
<dbReference type="GO" id="GO:0004180">
    <property type="term" value="F:carboxypeptidase activity"/>
    <property type="evidence" value="ECO:0007669"/>
    <property type="project" value="UniProtKB-KW"/>
</dbReference>
<name>A0A2Z4AN20_9BACT</name>
<evidence type="ECO:0000313" key="2">
    <source>
        <dbReference type="EMBL" id="AWT60700.1"/>
    </source>
</evidence>
<dbReference type="InterPro" id="IPR058193">
    <property type="entry name" value="VanY/YodJ_core_dom"/>
</dbReference>
<sequence>MSPQVASLFKELGICESKIAHRRLQLQPEASKLIEVFEDKRAYKLSPKAATAWDAMKDAAGETGVSLRLVSAFRSVAYQGELIRRKLSRGEKIDSILRVNAAPGYSEHHTGNAIDVTVNGCPQLTEEFEQTQAFRWLTNHASCYGFQLSYPRDNPYGYKYEPWHWCFHPNFSGR</sequence>
<dbReference type="Gene3D" id="3.30.1380.10">
    <property type="match status" value="1"/>
</dbReference>
<dbReference type="PANTHER" id="PTHR34385:SF1">
    <property type="entry name" value="PEPTIDOGLYCAN L-ALANYL-D-GLUTAMATE ENDOPEPTIDASE CWLK"/>
    <property type="match status" value="1"/>
</dbReference>
<dbReference type="PANTHER" id="PTHR34385">
    <property type="entry name" value="D-ALANYL-D-ALANINE CARBOXYPEPTIDASE"/>
    <property type="match status" value="1"/>
</dbReference>
<evidence type="ECO:0000313" key="3">
    <source>
        <dbReference type="Proteomes" id="UP000247465"/>
    </source>
</evidence>
<dbReference type="InterPro" id="IPR009045">
    <property type="entry name" value="Zn_M74/Hedgehog-like"/>
</dbReference>
<dbReference type="EMBL" id="CP029803">
    <property type="protein sequence ID" value="AWT60700.1"/>
    <property type="molecule type" value="Genomic_DNA"/>
</dbReference>
<keyword evidence="2" id="KW-0645">Protease</keyword>
<dbReference type="Proteomes" id="UP000247465">
    <property type="component" value="Chromosome"/>
</dbReference>
<dbReference type="CDD" id="cd14852">
    <property type="entry name" value="LD-carboxypeptidase"/>
    <property type="match status" value="1"/>
</dbReference>
<reference evidence="2 3" key="1">
    <citation type="submission" date="2018-06" db="EMBL/GenBank/DDBJ databases">
        <title>Draft Genome Sequence of a Novel Marine Bacterium Related to the Verrucomicrobia.</title>
        <authorList>
            <person name="Vosseberg J."/>
            <person name="Martijn J."/>
            <person name="Ettema T.J.G."/>
        </authorList>
    </citation>
    <scope>NUCLEOTIDE SEQUENCE [LARGE SCALE GENOMIC DNA]</scope>
    <source>
        <strain evidence="2">TARA_B100001123</strain>
    </source>
</reference>
<dbReference type="AlphaFoldDB" id="A0A2Z4AN20"/>